<dbReference type="EMBL" id="CP107006">
    <property type="protein sequence ID" value="UYQ92758.1"/>
    <property type="molecule type" value="Genomic_DNA"/>
</dbReference>
<proteinExistence type="predicted"/>
<name>A0ABY6IZP8_9BACT</name>
<dbReference type="Proteomes" id="UP001162741">
    <property type="component" value="Chromosome"/>
</dbReference>
<keyword evidence="2" id="KW-1185">Reference proteome</keyword>
<sequence length="54" mass="5819">MIFNSLIPIPDTEQVGLMVGPEVVSPAKIIIRVEIGAIIAFMHHIPALHVTFAA</sequence>
<dbReference type="RefSeq" id="WP_244836343.1">
    <property type="nucleotide sequence ID" value="NZ_CP107006.1"/>
</dbReference>
<gene>
    <name evidence="1" type="ORF">MKQ68_22010</name>
</gene>
<accession>A0ABY6IZP8</accession>
<evidence type="ECO:0000313" key="1">
    <source>
        <dbReference type="EMBL" id="UYQ92758.1"/>
    </source>
</evidence>
<reference evidence="1" key="1">
    <citation type="submission" date="2022-10" db="EMBL/GenBank/DDBJ databases">
        <title>Chitinophaga sp. nov., isolated from soil.</title>
        <authorList>
            <person name="Jeon C.O."/>
        </authorList>
    </citation>
    <scope>NUCLEOTIDE SEQUENCE</scope>
    <source>
        <strain evidence="1">R8</strain>
    </source>
</reference>
<evidence type="ECO:0000313" key="2">
    <source>
        <dbReference type="Proteomes" id="UP001162741"/>
    </source>
</evidence>
<organism evidence="1 2">
    <name type="scientific">Chitinophaga horti</name>
    <dbReference type="NCBI Taxonomy" id="2920382"/>
    <lineage>
        <taxon>Bacteria</taxon>
        <taxon>Pseudomonadati</taxon>
        <taxon>Bacteroidota</taxon>
        <taxon>Chitinophagia</taxon>
        <taxon>Chitinophagales</taxon>
        <taxon>Chitinophagaceae</taxon>
        <taxon>Chitinophaga</taxon>
    </lineage>
</organism>
<protein>
    <submittedName>
        <fullName evidence="1">Uncharacterized protein</fullName>
    </submittedName>
</protein>